<protein>
    <submittedName>
        <fullName evidence="2">Uncharacterized protein</fullName>
    </submittedName>
</protein>
<dbReference type="InterPro" id="IPR056320">
    <property type="entry name" value="Microp_apicomplexa_4"/>
</dbReference>
<feature type="region of interest" description="Disordered" evidence="1">
    <location>
        <begin position="222"/>
        <end position="252"/>
    </location>
</feature>
<reference evidence="2" key="1">
    <citation type="submission" date="2021-01" db="EMBL/GenBank/DDBJ databases">
        <authorList>
            <person name="Corre E."/>
            <person name="Pelletier E."/>
            <person name="Niang G."/>
            <person name="Scheremetjew M."/>
            <person name="Finn R."/>
            <person name="Kale V."/>
            <person name="Holt S."/>
            <person name="Cochrane G."/>
            <person name="Meng A."/>
            <person name="Brown T."/>
            <person name="Cohen L."/>
        </authorList>
    </citation>
    <scope>NUCLEOTIDE SEQUENCE</scope>
    <source>
        <strain evidence="2">GSBS06</strain>
    </source>
</reference>
<feature type="region of interest" description="Disordered" evidence="1">
    <location>
        <begin position="280"/>
        <end position="314"/>
    </location>
</feature>
<evidence type="ECO:0000313" key="2">
    <source>
        <dbReference type="EMBL" id="CAE0431474.1"/>
    </source>
</evidence>
<dbReference type="Pfam" id="PF23501">
    <property type="entry name" value="Microp_apicomplexa_4"/>
    <property type="match status" value="1"/>
</dbReference>
<evidence type="ECO:0000256" key="1">
    <source>
        <dbReference type="SAM" id="MobiDB-lite"/>
    </source>
</evidence>
<accession>A0A7S3LHQ5</accession>
<organism evidence="2">
    <name type="scientific">Aplanochytrium stocchinoi</name>
    <dbReference type="NCBI Taxonomy" id="215587"/>
    <lineage>
        <taxon>Eukaryota</taxon>
        <taxon>Sar</taxon>
        <taxon>Stramenopiles</taxon>
        <taxon>Bigyra</taxon>
        <taxon>Labyrinthulomycetes</taxon>
        <taxon>Thraustochytrida</taxon>
        <taxon>Thraustochytriidae</taxon>
        <taxon>Aplanochytrium</taxon>
    </lineage>
</organism>
<feature type="compositionally biased region" description="Acidic residues" evidence="1">
    <location>
        <begin position="226"/>
        <end position="241"/>
    </location>
</feature>
<gene>
    <name evidence="2" type="ORF">ASTO00021_LOCUS1811</name>
</gene>
<sequence>MSWGRFLDTWVVDRVMFEFVNQGGCSCCGFQHGGMEMSDFMALCSDVETDDGKTEKKSPWPKFMQDEVWADRVKFRRIMKKEITKYKKLSEAHGQDFVQWWLDADEKTRKSCFMMPKEELKVQFNTVFEFKTAYQVVLCSVLEQVEKFEATGYKLDGATDCENYFEESLRVYRGAWVVTEDYYTTLEGCDNFFGMLLQLGGDHLLPKRPRDKRAVAARAKVLAEGPTDDNSEDEEEEEENNDKDNASSSAQSFRGDRRLVRLMIFRYYADQAWKKFERAMREKAKDGEEEVAEAVDSENVNEKAPENKDEEKEN</sequence>
<dbReference type="EMBL" id="HBIN01002706">
    <property type="protein sequence ID" value="CAE0431474.1"/>
    <property type="molecule type" value="Transcribed_RNA"/>
</dbReference>
<proteinExistence type="predicted"/>
<dbReference type="AlphaFoldDB" id="A0A7S3LHQ5"/>
<feature type="compositionally biased region" description="Acidic residues" evidence="1">
    <location>
        <begin position="287"/>
        <end position="296"/>
    </location>
</feature>
<name>A0A7S3LHQ5_9STRA</name>
<feature type="compositionally biased region" description="Basic and acidic residues" evidence="1">
    <location>
        <begin position="300"/>
        <end position="314"/>
    </location>
</feature>